<evidence type="ECO:0000313" key="1">
    <source>
        <dbReference type="EMBL" id="MPN47680.1"/>
    </source>
</evidence>
<dbReference type="AlphaFoldDB" id="A0A645I9A1"/>
<organism evidence="1">
    <name type="scientific">bioreactor metagenome</name>
    <dbReference type="NCBI Taxonomy" id="1076179"/>
    <lineage>
        <taxon>unclassified sequences</taxon>
        <taxon>metagenomes</taxon>
        <taxon>ecological metagenomes</taxon>
    </lineage>
</organism>
<protein>
    <submittedName>
        <fullName evidence="1">Uncharacterized protein</fullName>
    </submittedName>
</protein>
<name>A0A645I9A1_9ZZZZ</name>
<sequence>MFPGGIVPAQLDQHHRQVHVRLRVVGPQPQRHFILLGRFRQTPPFRQDIPIVVPRLWFPGIQFHGTAKGLFGLLQPPGHGIRVTQIAVGPCIIRLGLERAFEMGDGCLQISFHSQRDSVVIVGIGMHRVLFQDKLVMRDRLVYSPHFRQCIAKIIMCFHLILLCRHCPT</sequence>
<gene>
    <name evidence="1" type="ORF">SDC9_195284</name>
</gene>
<dbReference type="EMBL" id="VSSQ01109353">
    <property type="protein sequence ID" value="MPN47680.1"/>
    <property type="molecule type" value="Genomic_DNA"/>
</dbReference>
<accession>A0A645I9A1</accession>
<proteinExistence type="predicted"/>
<reference evidence="1" key="1">
    <citation type="submission" date="2019-08" db="EMBL/GenBank/DDBJ databases">
        <authorList>
            <person name="Kucharzyk K."/>
            <person name="Murdoch R.W."/>
            <person name="Higgins S."/>
            <person name="Loffler F."/>
        </authorList>
    </citation>
    <scope>NUCLEOTIDE SEQUENCE</scope>
</reference>
<comment type="caution">
    <text evidence="1">The sequence shown here is derived from an EMBL/GenBank/DDBJ whole genome shotgun (WGS) entry which is preliminary data.</text>
</comment>